<accession>A0A5S3YJR7</accession>
<sequence>DYTDVRTLTNFITYCDGKHDLIAIAEKIKVNALELLPTLNRLLKEGLLVKVEENNVEIE</sequence>
<dbReference type="Pfam" id="PF16221">
    <property type="entry name" value="HTH_47"/>
    <property type="match status" value="1"/>
</dbReference>
<reference evidence="2 3" key="1">
    <citation type="submission" date="2017-12" db="EMBL/GenBank/DDBJ databases">
        <authorList>
            <person name="Paulsen S."/>
            <person name="Gram L.K."/>
        </authorList>
    </citation>
    <scope>NUCLEOTIDE SEQUENCE [LARGE SCALE GENOMIC DNA]</scope>
    <source>
        <strain evidence="2 3">S2897</strain>
    </source>
</reference>
<organism evidence="2 3">
    <name type="scientific">Pseudoalteromonas ruthenica</name>
    <dbReference type="NCBI Taxonomy" id="151081"/>
    <lineage>
        <taxon>Bacteria</taxon>
        <taxon>Pseudomonadati</taxon>
        <taxon>Pseudomonadota</taxon>
        <taxon>Gammaproteobacteria</taxon>
        <taxon>Alteromonadales</taxon>
        <taxon>Pseudoalteromonadaceae</taxon>
        <taxon>Pseudoalteromonas</taxon>
    </lineage>
</organism>
<keyword evidence="2" id="KW-0645">Protease</keyword>
<dbReference type="InterPro" id="IPR036388">
    <property type="entry name" value="WH-like_DNA-bd_sf"/>
</dbReference>
<proteinExistence type="predicted"/>
<keyword evidence="2" id="KW-0031">Aminopeptidase</keyword>
<evidence type="ECO:0000259" key="1">
    <source>
        <dbReference type="Pfam" id="PF16221"/>
    </source>
</evidence>
<gene>
    <name evidence="2" type="ORF">CWC05_22490</name>
</gene>
<dbReference type="AlphaFoldDB" id="A0A5S3YJR7"/>
<feature type="domain" description="UCP01524 winged helix-turn-helix" evidence="1">
    <location>
        <begin position="4"/>
        <end position="49"/>
    </location>
</feature>
<reference evidence="3" key="2">
    <citation type="submission" date="2019-06" db="EMBL/GenBank/DDBJ databases">
        <title>Co-occurence of chitin degradation, pigmentation and bioactivity in marine Pseudoalteromonas.</title>
        <authorList>
            <person name="Sonnenschein E.C."/>
            <person name="Bech P.K."/>
        </authorList>
    </citation>
    <scope>NUCLEOTIDE SEQUENCE [LARGE SCALE GENOMIC DNA]</scope>
    <source>
        <strain evidence="3">S2897</strain>
    </source>
</reference>
<dbReference type="Proteomes" id="UP000305874">
    <property type="component" value="Unassembled WGS sequence"/>
</dbReference>
<dbReference type="Gene3D" id="1.10.10.10">
    <property type="entry name" value="Winged helix-like DNA-binding domain superfamily/Winged helix DNA-binding domain"/>
    <property type="match status" value="1"/>
</dbReference>
<comment type="caution">
    <text evidence="2">The sequence shown here is derived from an EMBL/GenBank/DDBJ whole genome shotgun (WGS) entry which is preliminary data.</text>
</comment>
<protein>
    <submittedName>
        <fullName evidence="2">Aminopeptidase</fullName>
    </submittedName>
</protein>
<keyword evidence="2" id="KW-0378">Hydrolase</keyword>
<dbReference type="RefSeq" id="WP_212751033.1">
    <property type="nucleotide sequence ID" value="NZ_PNCG01000773.1"/>
</dbReference>
<name>A0A5S3YJR7_9GAMM</name>
<feature type="non-terminal residue" evidence="2">
    <location>
        <position position="1"/>
    </location>
</feature>
<dbReference type="EMBL" id="PNCG01000773">
    <property type="protein sequence ID" value="TMP73369.1"/>
    <property type="molecule type" value="Genomic_DNA"/>
</dbReference>
<dbReference type="InterPro" id="IPR032622">
    <property type="entry name" value="UCP01524_HTH"/>
</dbReference>
<evidence type="ECO:0000313" key="3">
    <source>
        <dbReference type="Proteomes" id="UP000305874"/>
    </source>
</evidence>
<evidence type="ECO:0000313" key="2">
    <source>
        <dbReference type="EMBL" id="TMP73369.1"/>
    </source>
</evidence>
<dbReference type="GO" id="GO:0004177">
    <property type="term" value="F:aminopeptidase activity"/>
    <property type="evidence" value="ECO:0007669"/>
    <property type="project" value="UniProtKB-KW"/>
</dbReference>